<accession>A0A1G5DCI9</accession>
<protein>
    <submittedName>
        <fullName evidence="2">Uncharacterized protein</fullName>
    </submittedName>
</protein>
<feature type="chain" id="PRO_5011631499" evidence="1">
    <location>
        <begin position="26"/>
        <end position="300"/>
    </location>
</feature>
<name>A0A1G5DCI9_9BACT</name>
<dbReference type="AlphaFoldDB" id="A0A1G5DCI9"/>
<reference evidence="2 3" key="1">
    <citation type="submission" date="2016-10" db="EMBL/GenBank/DDBJ databases">
        <authorList>
            <person name="de Groot N.N."/>
        </authorList>
    </citation>
    <scope>NUCLEOTIDE SEQUENCE [LARGE SCALE GENOMIC DNA]</scope>
    <source>
        <strain evidence="2 3">AA1</strain>
    </source>
</reference>
<keyword evidence="1" id="KW-0732">Signal</keyword>
<dbReference type="EMBL" id="FMUX01000004">
    <property type="protein sequence ID" value="SCY12425.1"/>
    <property type="molecule type" value="Genomic_DNA"/>
</dbReference>
<dbReference type="Proteomes" id="UP000198870">
    <property type="component" value="Unassembled WGS sequence"/>
</dbReference>
<dbReference type="RefSeq" id="WP_092209841.1">
    <property type="nucleotide sequence ID" value="NZ_FMUX01000004.1"/>
</dbReference>
<proteinExistence type="predicted"/>
<evidence type="ECO:0000256" key="1">
    <source>
        <dbReference type="SAM" id="SignalP"/>
    </source>
</evidence>
<evidence type="ECO:0000313" key="2">
    <source>
        <dbReference type="EMBL" id="SCY12425.1"/>
    </source>
</evidence>
<keyword evidence="3" id="KW-1185">Reference proteome</keyword>
<gene>
    <name evidence="2" type="ORF">SAMN05216233_104111</name>
</gene>
<feature type="signal peptide" evidence="1">
    <location>
        <begin position="1"/>
        <end position="25"/>
    </location>
</feature>
<evidence type="ECO:0000313" key="3">
    <source>
        <dbReference type="Proteomes" id="UP000198870"/>
    </source>
</evidence>
<sequence length="300" mass="32840">MAYRVLRIFVMWVTAALTIPSASPAIESLTNHAMDHITGQATAQQSNEDRETAYTVATEVHPPDDTLHPVLPKPTMAPSTLDGDHTNTVILDFLGVEANERLGTDAEDFNGEVEVGNIFYLDEDTQTYVHLHGTFFGEFVVPSTYDDGSSFKTIRVSKERLDDVYPDGNYLLSYQGSTYMEKDLIDETSYRAYPNRQAQTVAKTGERPLHLLIPHGEGDSTQWRLFTTIPAETDFIQIDINRLVTRNSGAYTVKLSNNAAGLNAGNVGAAAGDYSGTLGTLYFSGETLVEGGTVVITTTQ</sequence>
<organism evidence="2 3">
    <name type="scientific">Desulfoluna spongiiphila</name>
    <dbReference type="NCBI Taxonomy" id="419481"/>
    <lineage>
        <taxon>Bacteria</taxon>
        <taxon>Pseudomonadati</taxon>
        <taxon>Thermodesulfobacteriota</taxon>
        <taxon>Desulfobacteria</taxon>
        <taxon>Desulfobacterales</taxon>
        <taxon>Desulfolunaceae</taxon>
        <taxon>Desulfoluna</taxon>
    </lineage>
</organism>